<keyword evidence="2" id="KW-1185">Reference proteome</keyword>
<name>A0A6C7EC56_ILUCY</name>
<protein>
    <submittedName>
        <fullName evidence="1">Rubrerythrin-like protein</fullName>
    </submittedName>
</protein>
<evidence type="ECO:0000313" key="1">
    <source>
        <dbReference type="EMBL" id="BAN02218.1"/>
    </source>
</evidence>
<proteinExistence type="predicted"/>
<reference evidence="1 2" key="1">
    <citation type="journal article" date="2013" name="Int. J. Syst. Evol. Microbiol.">
        <title>Ilumatobacter nonamiense sp. nov. and Ilumatobacter coccineum sp. nov., isolated from seashore sand.</title>
        <authorList>
            <person name="Matsumoto A."/>
            <person name="Kasai H."/>
            <person name="Matsuo Y."/>
            <person name="Shizuri Y."/>
            <person name="Ichikawa N."/>
            <person name="Fujita N."/>
            <person name="Omura S."/>
            <person name="Takahashi Y."/>
        </authorList>
    </citation>
    <scope>NUCLEOTIDE SEQUENCE [LARGE SCALE GENOMIC DNA]</scope>
    <source>
        <strain evidence="2">NBRC 103263 / KCTC 29153 / YM16-304</strain>
    </source>
</reference>
<dbReference type="OrthoDB" id="9799749at2"/>
<dbReference type="Proteomes" id="UP000011863">
    <property type="component" value="Chromosome"/>
</dbReference>
<sequence length="146" mass="15160">MSSPASRPPNLPLSDSRTHGHLTDALASAGVTALRLLWFAQQADVEGRPADARRFRSTADDVTSNAFGLLEHLADVGDPLTGLPIDDTDEHLAAGVAGERLAGDALAAAASTARDEGFADVADWFVTLSEAAERHASKLSSPNNGS</sequence>
<dbReference type="InterPro" id="IPR012347">
    <property type="entry name" value="Ferritin-like"/>
</dbReference>
<dbReference type="Gene3D" id="1.20.1260.10">
    <property type="match status" value="1"/>
</dbReference>
<dbReference type="EMBL" id="AP012057">
    <property type="protein sequence ID" value="BAN02218.1"/>
    <property type="molecule type" value="Genomic_DNA"/>
</dbReference>
<dbReference type="InterPro" id="IPR009078">
    <property type="entry name" value="Ferritin-like_SF"/>
</dbReference>
<dbReference type="RefSeq" id="WP_015441465.1">
    <property type="nucleotide sequence ID" value="NC_020520.1"/>
</dbReference>
<dbReference type="KEGG" id="aym:YM304_19040"/>
<gene>
    <name evidence="1" type="ORF">YM304_19040</name>
</gene>
<dbReference type="AlphaFoldDB" id="A0A6C7EC56"/>
<dbReference type="SUPFAM" id="SSF47240">
    <property type="entry name" value="Ferritin-like"/>
    <property type="match status" value="1"/>
</dbReference>
<evidence type="ECO:0000313" key="2">
    <source>
        <dbReference type="Proteomes" id="UP000011863"/>
    </source>
</evidence>
<accession>A0A6C7EC56</accession>
<organism evidence="1 2">
    <name type="scientific">Ilumatobacter coccineus (strain NBRC 103263 / KCTC 29153 / YM16-304)</name>
    <dbReference type="NCBI Taxonomy" id="1313172"/>
    <lineage>
        <taxon>Bacteria</taxon>
        <taxon>Bacillati</taxon>
        <taxon>Actinomycetota</taxon>
        <taxon>Acidimicrobiia</taxon>
        <taxon>Acidimicrobiales</taxon>
        <taxon>Ilumatobacteraceae</taxon>
        <taxon>Ilumatobacter</taxon>
    </lineage>
</organism>